<keyword evidence="1" id="KW-1133">Transmembrane helix</keyword>
<feature type="transmembrane region" description="Helical" evidence="1">
    <location>
        <begin position="31"/>
        <end position="49"/>
    </location>
</feature>
<accession>A0A831XM54</accession>
<organism evidence="2">
    <name type="scientific">Geobacter metallireducens</name>
    <dbReference type="NCBI Taxonomy" id="28232"/>
    <lineage>
        <taxon>Bacteria</taxon>
        <taxon>Pseudomonadati</taxon>
        <taxon>Thermodesulfobacteriota</taxon>
        <taxon>Desulfuromonadia</taxon>
        <taxon>Geobacterales</taxon>
        <taxon>Geobacteraceae</taxon>
        <taxon>Geobacter</taxon>
    </lineage>
</organism>
<name>A0A831XM54_GEOME</name>
<gene>
    <name evidence="2" type="ORF">ENQ87_10540</name>
</gene>
<comment type="caution">
    <text evidence="2">The sequence shown here is derived from an EMBL/GenBank/DDBJ whole genome shotgun (WGS) entry which is preliminary data.</text>
</comment>
<proteinExistence type="predicted"/>
<dbReference type="AlphaFoldDB" id="A0A831XM54"/>
<feature type="transmembrane region" description="Helical" evidence="1">
    <location>
        <begin position="6"/>
        <end position="24"/>
    </location>
</feature>
<protein>
    <submittedName>
        <fullName evidence="2">Uncharacterized protein</fullName>
    </submittedName>
</protein>
<feature type="transmembrane region" description="Helical" evidence="1">
    <location>
        <begin position="55"/>
        <end position="77"/>
    </location>
</feature>
<keyword evidence="1" id="KW-0472">Membrane</keyword>
<keyword evidence="1" id="KW-0812">Transmembrane</keyword>
<sequence>MHPFVMILGLILLVIIINIPCGYLRQGYEKFTFGWYFYVHISIPFIIYLRVKAGFSWKLIPLTLGGAVAGQIIGGMIQRRRQHNG</sequence>
<dbReference type="EMBL" id="DSOV01000044">
    <property type="protein sequence ID" value="HEN42791.1"/>
    <property type="molecule type" value="Genomic_DNA"/>
</dbReference>
<reference evidence="2" key="1">
    <citation type="journal article" date="2020" name="mSystems">
        <title>Genome- and Community-Level Interaction Insights into Carbon Utilization and Element Cycling Functions of Hydrothermarchaeota in Hydrothermal Sediment.</title>
        <authorList>
            <person name="Zhou Z."/>
            <person name="Liu Y."/>
            <person name="Xu W."/>
            <person name="Pan J."/>
            <person name="Luo Z.H."/>
            <person name="Li M."/>
        </authorList>
    </citation>
    <scope>NUCLEOTIDE SEQUENCE [LARGE SCALE GENOMIC DNA]</scope>
    <source>
        <strain evidence="2">SpSt-349</strain>
    </source>
</reference>
<evidence type="ECO:0000313" key="2">
    <source>
        <dbReference type="EMBL" id="HEN42791.1"/>
    </source>
</evidence>
<evidence type="ECO:0000256" key="1">
    <source>
        <dbReference type="SAM" id="Phobius"/>
    </source>
</evidence>